<dbReference type="Gramene" id="ONK73166">
    <property type="protein sequence ID" value="ONK73166"/>
    <property type="gene ID" value="A4U43_C04F27960"/>
</dbReference>
<evidence type="ECO:0000256" key="6">
    <source>
        <dbReference type="ARBA" id="ARBA00022777"/>
    </source>
</evidence>
<keyword evidence="7 9" id="KW-0067">ATP-binding</keyword>
<evidence type="ECO:0000256" key="4">
    <source>
        <dbReference type="ARBA" id="ARBA00022679"/>
    </source>
</evidence>
<dbReference type="GO" id="GO:0008353">
    <property type="term" value="F:RNA polymerase II CTD heptapeptide repeat kinase activity"/>
    <property type="evidence" value="ECO:0007669"/>
    <property type="project" value="UniProtKB-EC"/>
</dbReference>
<evidence type="ECO:0000259" key="11">
    <source>
        <dbReference type="PROSITE" id="PS50011"/>
    </source>
</evidence>
<evidence type="ECO:0000256" key="10">
    <source>
        <dbReference type="SAM" id="MobiDB-lite"/>
    </source>
</evidence>
<reference evidence="13" key="1">
    <citation type="journal article" date="2017" name="Nat. Commun.">
        <title>The asparagus genome sheds light on the origin and evolution of a young Y chromosome.</title>
        <authorList>
            <person name="Harkess A."/>
            <person name="Zhou J."/>
            <person name="Xu C."/>
            <person name="Bowers J.E."/>
            <person name="Van der Hulst R."/>
            <person name="Ayyampalayam S."/>
            <person name="Mercati F."/>
            <person name="Riccardi P."/>
            <person name="McKain M.R."/>
            <person name="Kakrana A."/>
            <person name="Tang H."/>
            <person name="Ray J."/>
            <person name="Groenendijk J."/>
            <person name="Arikit S."/>
            <person name="Mathioni S.M."/>
            <person name="Nakano M."/>
            <person name="Shan H."/>
            <person name="Telgmann-Rauber A."/>
            <person name="Kanno A."/>
            <person name="Yue Z."/>
            <person name="Chen H."/>
            <person name="Li W."/>
            <person name="Chen Y."/>
            <person name="Xu X."/>
            <person name="Zhang Y."/>
            <person name="Luo S."/>
            <person name="Chen H."/>
            <person name="Gao J."/>
            <person name="Mao Z."/>
            <person name="Pires J.C."/>
            <person name="Luo M."/>
            <person name="Kudrna D."/>
            <person name="Wing R.A."/>
            <person name="Meyers B.C."/>
            <person name="Yi K."/>
            <person name="Kong H."/>
            <person name="Lavrijsen P."/>
            <person name="Sunseri F."/>
            <person name="Falavigna A."/>
            <person name="Ye Y."/>
            <person name="Leebens-Mack J.H."/>
            <person name="Chen G."/>
        </authorList>
    </citation>
    <scope>NUCLEOTIDE SEQUENCE [LARGE SCALE GENOMIC DNA]</scope>
    <source>
        <strain evidence="13">cv. DH0086</strain>
    </source>
</reference>
<gene>
    <name evidence="12" type="ORF">A4U43_C04F27960</name>
</gene>
<feature type="compositionally biased region" description="Basic residues" evidence="10">
    <location>
        <begin position="499"/>
        <end position="508"/>
    </location>
</feature>
<dbReference type="PROSITE" id="PS00108">
    <property type="entry name" value="PROTEIN_KINASE_ST"/>
    <property type="match status" value="1"/>
</dbReference>
<comment type="catalytic activity">
    <reaction evidence="8">
        <text>[DNA-directed RNA polymerase] + ATP = phospho-[DNA-directed RNA polymerase] + ADP + H(+)</text>
        <dbReference type="Rhea" id="RHEA:10216"/>
        <dbReference type="Rhea" id="RHEA-COMP:11321"/>
        <dbReference type="Rhea" id="RHEA-COMP:11322"/>
        <dbReference type="ChEBI" id="CHEBI:15378"/>
        <dbReference type="ChEBI" id="CHEBI:30616"/>
        <dbReference type="ChEBI" id="CHEBI:43176"/>
        <dbReference type="ChEBI" id="CHEBI:68546"/>
        <dbReference type="ChEBI" id="CHEBI:456216"/>
        <dbReference type="EC" id="2.7.11.23"/>
    </reaction>
</comment>
<feature type="binding site" evidence="9">
    <location>
        <position position="31"/>
    </location>
    <ligand>
        <name>ATP</name>
        <dbReference type="ChEBI" id="CHEBI:30616"/>
    </ligand>
</feature>
<dbReference type="Proteomes" id="UP000243459">
    <property type="component" value="Chromosome 4"/>
</dbReference>
<dbReference type="InterPro" id="IPR017441">
    <property type="entry name" value="Protein_kinase_ATP_BS"/>
</dbReference>
<dbReference type="GO" id="GO:0005634">
    <property type="term" value="C:nucleus"/>
    <property type="evidence" value="ECO:0007669"/>
    <property type="project" value="TreeGrafter"/>
</dbReference>
<evidence type="ECO:0000256" key="7">
    <source>
        <dbReference type="ARBA" id="ARBA00022840"/>
    </source>
</evidence>
<evidence type="ECO:0000256" key="3">
    <source>
        <dbReference type="ARBA" id="ARBA00022527"/>
    </source>
</evidence>
<keyword evidence="3" id="KW-0723">Serine/threonine-protein kinase</keyword>
<dbReference type="Gene3D" id="3.30.200.20">
    <property type="entry name" value="Phosphorylase Kinase, domain 1"/>
    <property type="match status" value="1"/>
</dbReference>
<evidence type="ECO:0000256" key="2">
    <source>
        <dbReference type="ARBA" id="ARBA00012409"/>
    </source>
</evidence>
<dbReference type="GO" id="GO:0005524">
    <property type="term" value="F:ATP binding"/>
    <property type="evidence" value="ECO:0007669"/>
    <property type="project" value="UniProtKB-UniRule"/>
</dbReference>
<dbReference type="GO" id="GO:0000307">
    <property type="term" value="C:cyclin-dependent protein kinase holoenzyme complex"/>
    <property type="evidence" value="ECO:0007669"/>
    <property type="project" value="TreeGrafter"/>
</dbReference>
<dbReference type="FunFam" id="1.10.510.10:FF:000624">
    <property type="entry name" value="Mitogen-activated protein kinase"/>
    <property type="match status" value="1"/>
</dbReference>
<feature type="region of interest" description="Disordered" evidence="10">
    <location>
        <begin position="320"/>
        <end position="350"/>
    </location>
</feature>
<dbReference type="EC" id="2.7.11.23" evidence="2"/>
<dbReference type="OMA" id="NWRRAPD"/>
<keyword evidence="13" id="KW-1185">Reference proteome</keyword>
<dbReference type="PROSITE" id="PS00107">
    <property type="entry name" value="PROTEIN_KINASE_ATP"/>
    <property type="match status" value="1"/>
</dbReference>
<dbReference type="PROSITE" id="PS50011">
    <property type="entry name" value="PROTEIN_KINASE_DOM"/>
    <property type="match status" value="1"/>
</dbReference>
<dbReference type="EMBL" id="CM007384">
    <property type="protein sequence ID" value="ONK73166.1"/>
    <property type="molecule type" value="Genomic_DNA"/>
</dbReference>
<dbReference type="GO" id="GO:0032968">
    <property type="term" value="P:positive regulation of transcription elongation by RNA polymerase II"/>
    <property type="evidence" value="ECO:0007669"/>
    <property type="project" value="TreeGrafter"/>
</dbReference>
<proteinExistence type="inferred from homology"/>
<evidence type="ECO:0000256" key="8">
    <source>
        <dbReference type="ARBA" id="ARBA00049280"/>
    </source>
</evidence>
<dbReference type="InterPro" id="IPR000719">
    <property type="entry name" value="Prot_kinase_dom"/>
</dbReference>
<feature type="domain" description="Protein kinase" evidence="11">
    <location>
        <begin position="2"/>
        <end position="302"/>
    </location>
</feature>
<dbReference type="InterPro" id="IPR050108">
    <property type="entry name" value="CDK"/>
</dbReference>
<organism evidence="12 13">
    <name type="scientific">Asparagus officinalis</name>
    <name type="common">Garden asparagus</name>
    <dbReference type="NCBI Taxonomy" id="4686"/>
    <lineage>
        <taxon>Eukaryota</taxon>
        <taxon>Viridiplantae</taxon>
        <taxon>Streptophyta</taxon>
        <taxon>Embryophyta</taxon>
        <taxon>Tracheophyta</taxon>
        <taxon>Spermatophyta</taxon>
        <taxon>Magnoliopsida</taxon>
        <taxon>Liliopsida</taxon>
        <taxon>Asparagales</taxon>
        <taxon>Asparagaceae</taxon>
        <taxon>Asparagoideae</taxon>
        <taxon>Asparagus</taxon>
    </lineage>
</organism>
<dbReference type="Gene3D" id="1.10.510.10">
    <property type="entry name" value="Transferase(Phosphotransferase) domain 1"/>
    <property type="match status" value="1"/>
</dbReference>
<comment type="similarity">
    <text evidence="1">Belongs to the protein kinase superfamily. CMGC Ser/Thr protein kinase family. CDC2/CDKX subfamily.</text>
</comment>
<dbReference type="SUPFAM" id="SSF56112">
    <property type="entry name" value="Protein kinase-like (PK-like)"/>
    <property type="match status" value="1"/>
</dbReference>
<keyword evidence="4" id="KW-0808">Transferase</keyword>
<dbReference type="SMART" id="SM00220">
    <property type="entry name" value="S_TKc"/>
    <property type="match status" value="1"/>
</dbReference>
<dbReference type="PANTHER" id="PTHR24056:SF481">
    <property type="entry name" value="OS02G0559300 PROTEIN"/>
    <property type="match status" value="1"/>
</dbReference>
<feature type="region of interest" description="Disordered" evidence="10">
    <location>
        <begin position="489"/>
        <end position="508"/>
    </location>
</feature>
<keyword evidence="5 9" id="KW-0547">Nucleotide-binding</keyword>
<evidence type="ECO:0000256" key="1">
    <source>
        <dbReference type="ARBA" id="ARBA00006485"/>
    </source>
</evidence>
<dbReference type="Pfam" id="PF00069">
    <property type="entry name" value="Pkinase"/>
    <property type="match status" value="1"/>
</dbReference>
<protein>
    <recommendedName>
        <fullName evidence="2">[RNA-polymerase]-subunit kinase</fullName>
        <ecNumber evidence="2">2.7.11.23</ecNumber>
    </recommendedName>
</protein>
<dbReference type="PANTHER" id="PTHR24056">
    <property type="entry name" value="CELL DIVISION PROTEIN KINASE"/>
    <property type="match status" value="1"/>
</dbReference>
<evidence type="ECO:0000256" key="9">
    <source>
        <dbReference type="PROSITE-ProRule" id="PRU10141"/>
    </source>
</evidence>
<evidence type="ECO:0000313" key="13">
    <source>
        <dbReference type="Proteomes" id="UP000243459"/>
    </source>
</evidence>
<dbReference type="FunFam" id="3.30.200.20:FF:000021">
    <property type="entry name" value="probable serine/threonine-protein kinase At1g54610"/>
    <property type="match status" value="1"/>
</dbReference>
<accession>A0A5P1F465</accession>
<name>A0A5P1F465_ASPOF</name>
<feature type="region of interest" description="Disordered" evidence="10">
    <location>
        <begin position="415"/>
        <end position="438"/>
    </location>
</feature>
<keyword evidence="6" id="KW-0418">Kinase</keyword>
<dbReference type="InterPro" id="IPR011009">
    <property type="entry name" value="Kinase-like_dom_sf"/>
</dbReference>
<sequence length="508" mass="56663">MSASEFVIGQGTYSTVYKARDLETGKIVALKKVRFVNMDRDSVRFMAREIYILRRLDHPNVIKLEGLVTSRMSCSLYLVFEYMEHDLAGLSATPGIKFTEPQVKCYMQQLLSGLHHCHTRGVLHRDIKGSNLLIDNNGILKIADFGLATFFNPNQKQPLTSRVVTLWYRPPELLLGATEYGVSVDLWSTGCILAELLTGKPIMPGRTEFFTIKPLACDPSTLPKYPPSKEFDAKLRDEEARRQRAAAIKGNGTSGREGPREHKALLGTNLNADLVRRRLQENPKTISDKYNAQENGGIGFWIDPGGGKAGNGLMHHGVSVSSRTNKVKDDQSRAVPFHSSTTLGRSQRPDLRTQIPFMSQVDGAGFSNLSGPLAARSTSIKLDGHNERPKHPHWPEHRSGSRYQLEVPDASATHHLLERPSSSHKRNERIGSKESTTAEYGAKRDRIHYSGPLIPPGGNLDEMLKEHERQIQQAVRKARLDKARTKNYGETGLSEALRFRGRNGKSDA</sequence>
<dbReference type="InterPro" id="IPR008271">
    <property type="entry name" value="Ser/Thr_kinase_AS"/>
</dbReference>
<evidence type="ECO:0000256" key="5">
    <source>
        <dbReference type="ARBA" id="ARBA00022741"/>
    </source>
</evidence>
<dbReference type="AlphaFoldDB" id="A0A5P1F465"/>
<evidence type="ECO:0000313" key="12">
    <source>
        <dbReference type="EMBL" id="ONK73166.1"/>
    </source>
</evidence>